<organism evidence="1 2">
    <name type="scientific">Suillus subaureus</name>
    <dbReference type="NCBI Taxonomy" id="48587"/>
    <lineage>
        <taxon>Eukaryota</taxon>
        <taxon>Fungi</taxon>
        <taxon>Dikarya</taxon>
        <taxon>Basidiomycota</taxon>
        <taxon>Agaricomycotina</taxon>
        <taxon>Agaricomycetes</taxon>
        <taxon>Agaricomycetidae</taxon>
        <taxon>Boletales</taxon>
        <taxon>Suillineae</taxon>
        <taxon>Suillaceae</taxon>
        <taxon>Suillus</taxon>
    </lineage>
</organism>
<reference evidence="1" key="1">
    <citation type="journal article" date="2020" name="New Phytol.">
        <title>Comparative genomics reveals dynamic genome evolution in host specialist ectomycorrhizal fungi.</title>
        <authorList>
            <person name="Lofgren L.A."/>
            <person name="Nguyen N.H."/>
            <person name="Vilgalys R."/>
            <person name="Ruytinx J."/>
            <person name="Liao H.L."/>
            <person name="Branco S."/>
            <person name="Kuo A."/>
            <person name="LaButti K."/>
            <person name="Lipzen A."/>
            <person name="Andreopoulos W."/>
            <person name="Pangilinan J."/>
            <person name="Riley R."/>
            <person name="Hundley H."/>
            <person name="Na H."/>
            <person name="Barry K."/>
            <person name="Grigoriev I.V."/>
            <person name="Stajich J.E."/>
            <person name="Kennedy P.G."/>
        </authorList>
    </citation>
    <scope>NUCLEOTIDE SEQUENCE</scope>
    <source>
        <strain evidence="1">MN1</strain>
    </source>
</reference>
<proteinExistence type="predicted"/>
<dbReference type="Proteomes" id="UP000807769">
    <property type="component" value="Unassembled WGS sequence"/>
</dbReference>
<keyword evidence="2" id="KW-1185">Reference proteome</keyword>
<evidence type="ECO:0000313" key="2">
    <source>
        <dbReference type="Proteomes" id="UP000807769"/>
    </source>
</evidence>
<name>A0A9P7DSA0_9AGAM</name>
<comment type="caution">
    <text evidence="1">The sequence shown here is derived from an EMBL/GenBank/DDBJ whole genome shotgun (WGS) entry which is preliminary data.</text>
</comment>
<dbReference type="RefSeq" id="XP_041186169.1">
    <property type="nucleotide sequence ID" value="XM_041341288.1"/>
</dbReference>
<dbReference type="GeneID" id="64635304"/>
<protein>
    <submittedName>
        <fullName evidence="1">Uncharacterized protein</fullName>
    </submittedName>
</protein>
<accession>A0A9P7DSA0</accession>
<gene>
    <name evidence="1" type="ORF">BJ212DRAFT_1487525</name>
</gene>
<evidence type="ECO:0000313" key="1">
    <source>
        <dbReference type="EMBL" id="KAG1801901.1"/>
    </source>
</evidence>
<dbReference type="AlphaFoldDB" id="A0A9P7DSA0"/>
<sequence>MSNKTIQIQLPSDVEEVKKRDQKKFAYLVSRGASDADDVQGHGRKNIAYSVAEDLSDAEDVEKRVEKTLASIVSEESRDVQGVVEVSSTAPIRHFWAVIYKS</sequence>
<dbReference type="EMBL" id="JABBWG010000086">
    <property type="protein sequence ID" value="KAG1801901.1"/>
    <property type="molecule type" value="Genomic_DNA"/>
</dbReference>